<accession>A0A5B9PJJ8</accession>
<dbReference type="InterPro" id="IPR051783">
    <property type="entry name" value="NAD(P)-dependent_oxidoreduct"/>
</dbReference>
<dbReference type="AlphaFoldDB" id="A0A5B9PJJ8"/>
<feature type="domain" description="NAD-dependent epimerase/dehydratase" evidence="1">
    <location>
        <begin position="3"/>
        <end position="226"/>
    </location>
</feature>
<dbReference type="Gene3D" id="3.40.50.720">
    <property type="entry name" value="NAD(P)-binding Rossmann-like Domain"/>
    <property type="match status" value="1"/>
</dbReference>
<organism evidence="2 3">
    <name type="scientific">Mariniblastus fucicola</name>
    <dbReference type="NCBI Taxonomy" id="980251"/>
    <lineage>
        <taxon>Bacteria</taxon>
        <taxon>Pseudomonadati</taxon>
        <taxon>Planctomycetota</taxon>
        <taxon>Planctomycetia</taxon>
        <taxon>Pirellulales</taxon>
        <taxon>Pirellulaceae</taxon>
        <taxon>Mariniblastus</taxon>
    </lineage>
</organism>
<reference evidence="2 3" key="1">
    <citation type="submission" date="2019-08" db="EMBL/GenBank/DDBJ databases">
        <title>Deep-cultivation of Planctomycetes and their phenomic and genomic characterization uncovers novel biology.</title>
        <authorList>
            <person name="Wiegand S."/>
            <person name="Jogler M."/>
            <person name="Boedeker C."/>
            <person name="Pinto D."/>
            <person name="Vollmers J."/>
            <person name="Rivas-Marin E."/>
            <person name="Kohn T."/>
            <person name="Peeters S.H."/>
            <person name="Heuer A."/>
            <person name="Rast P."/>
            <person name="Oberbeckmann S."/>
            <person name="Bunk B."/>
            <person name="Jeske O."/>
            <person name="Meyerdierks A."/>
            <person name="Storesund J.E."/>
            <person name="Kallscheuer N."/>
            <person name="Luecker S."/>
            <person name="Lage O.M."/>
            <person name="Pohl T."/>
            <person name="Merkel B.J."/>
            <person name="Hornburger P."/>
            <person name="Mueller R.-W."/>
            <person name="Bruemmer F."/>
            <person name="Labrenz M."/>
            <person name="Spormann A.M."/>
            <person name="Op den Camp H."/>
            <person name="Overmann J."/>
            <person name="Amann R."/>
            <person name="Jetten M.S.M."/>
            <person name="Mascher T."/>
            <person name="Medema M.H."/>
            <person name="Devos D.P."/>
            <person name="Kaster A.-K."/>
            <person name="Ovreas L."/>
            <person name="Rohde M."/>
            <person name="Galperin M.Y."/>
            <person name="Jogler C."/>
        </authorList>
    </citation>
    <scope>NUCLEOTIDE SEQUENCE [LARGE SCALE GENOMIC DNA]</scope>
    <source>
        <strain evidence="2 3">FC18</strain>
    </source>
</reference>
<proteinExistence type="predicted"/>
<keyword evidence="2" id="KW-0560">Oxidoreductase</keyword>
<dbReference type="EC" id="1.1.1.-" evidence="2"/>
<dbReference type="PANTHER" id="PTHR48079">
    <property type="entry name" value="PROTEIN YEEZ"/>
    <property type="match status" value="1"/>
</dbReference>
<dbReference type="InterPro" id="IPR036291">
    <property type="entry name" value="NAD(P)-bd_dom_sf"/>
</dbReference>
<dbReference type="RefSeq" id="WP_075084487.1">
    <property type="nucleotide sequence ID" value="NZ_CP042912.1"/>
</dbReference>
<dbReference type="PANTHER" id="PTHR48079:SF6">
    <property type="entry name" value="NAD(P)-BINDING DOMAIN-CONTAINING PROTEIN-RELATED"/>
    <property type="match status" value="1"/>
</dbReference>
<dbReference type="GO" id="GO:0005737">
    <property type="term" value="C:cytoplasm"/>
    <property type="evidence" value="ECO:0007669"/>
    <property type="project" value="TreeGrafter"/>
</dbReference>
<name>A0A5B9PJJ8_9BACT</name>
<evidence type="ECO:0000313" key="2">
    <source>
        <dbReference type="EMBL" id="QEG24856.1"/>
    </source>
</evidence>
<protein>
    <submittedName>
        <fullName evidence="2">dTDP-4-oxo-6-deoxy-D-allose reductase</fullName>
        <ecNumber evidence="2">1.1.1.-</ecNumber>
    </submittedName>
</protein>
<dbReference type="SUPFAM" id="SSF51735">
    <property type="entry name" value="NAD(P)-binding Rossmann-fold domains"/>
    <property type="match status" value="1"/>
</dbReference>
<dbReference type="STRING" id="980251.GCA_001642875_01698"/>
<dbReference type="Proteomes" id="UP000322214">
    <property type="component" value="Chromosome"/>
</dbReference>
<evidence type="ECO:0000313" key="3">
    <source>
        <dbReference type="Proteomes" id="UP000322214"/>
    </source>
</evidence>
<dbReference type="EMBL" id="CP042912">
    <property type="protein sequence ID" value="QEG24856.1"/>
    <property type="molecule type" value="Genomic_DNA"/>
</dbReference>
<dbReference type="GO" id="GO:0004029">
    <property type="term" value="F:aldehyde dehydrogenase (NAD+) activity"/>
    <property type="evidence" value="ECO:0007669"/>
    <property type="project" value="TreeGrafter"/>
</dbReference>
<keyword evidence="3" id="KW-1185">Reference proteome</keyword>
<dbReference type="KEGG" id="mff:MFFC18_47790"/>
<dbReference type="Pfam" id="PF01370">
    <property type="entry name" value="Epimerase"/>
    <property type="match status" value="1"/>
</dbReference>
<sequence length="340" mass="37180">MKIFLTGATGFLGNNLLRQLLSRGHQCEVAVRRSSLRAPLSGLNVATSEVDLTSLGDVDRSVRNADVVIHAAALIHIGWSKLDESMRFNVESTRALAESTKRRGKRMIQVSTVDALAAAHTTKLPSENDRFPAKPDCAYVRSKRRADEIFRNQLKEGLDGIIVHPGFMIGPWDWKPSSGKMLLSVAKHFCPFAPGGGCSVVDVRDVSRGIISAMENASTGETYVLGGENLTYLSLWSRIADAVGKQPPRSSLNHQAAKIIAVAADAYGRITGVEPTVNSASIEMGQLLHWYSSQKAVDDLSYRINSVDNAINDAFRWFRNHGYLEIQGKRSSKVDVLSTS</sequence>
<dbReference type="InterPro" id="IPR001509">
    <property type="entry name" value="Epimerase_deHydtase"/>
</dbReference>
<gene>
    <name evidence="2" type="primary">chmD</name>
    <name evidence="2" type="ORF">MFFC18_47790</name>
</gene>
<evidence type="ECO:0000259" key="1">
    <source>
        <dbReference type="Pfam" id="PF01370"/>
    </source>
</evidence>